<keyword evidence="4" id="KW-0677">Repeat</keyword>
<dbReference type="AlphaFoldDB" id="A0A9P5TZT3"/>
<comment type="subcellular location">
    <subcellularLocation>
        <location evidence="1">Nucleus</location>
        <location evidence="1">Nucleolus</location>
    </subcellularLocation>
</comment>
<dbReference type="EMBL" id="JADNRY010000280">
    <property type="protein sequence ID" value="KAF9059793.1"/>
    <property type="molecule type" value="Genomic_DNA"/>
</dbReference>
<dbReference type="OrthoDB" id="28112at2759"/>
<comment type="caution">
    <text evidence="7">The sequence shown here is derived from an EMBL/GenBank/DDBJ whole genome shotgun (WGS) entry which is preliminary data.</text>
</comment>
<evidence type="ECO:0000256" key="1">
    <source>
        <dbReference type="ARBA" id="ARBA00004604"/>
    </source>
</evidence>
<dbReference type="SMART" id="SM00386">
    <property type="entry name" value="HAT"/>
    <property type="match status" value="3"/>
</dbReference>
<keyword evidence="8" id="KW-1185">Reference proteome</keyword>
<evidence type="ECO:0000313" key="7">
    <source>
        <dbReference type="EMBL" id="KAF9059793.1"/>
    </source>
</evidence>
<name>A0A9P5TZT3_9AGAR</name>
<dbReference type="Proteomes" id="UP000772434">
    <property type="component" value="Unassembled WGS sequence"/>
</dbReference>
<dbReference type="InterPro" id="IPR055347">
    <property type="entry name" value="UTP6_N"/>
</dbReference>
<reference evidence="7" key="1">
    <citation type="submission" date="2020-11" db="EMBL/GenBank/DDBJ databases">
        <authorList>
            <consortium name="DOE Joint Genome Institute"/>
            <person name="Ahrendt S."/>
            <person name="Riley R."/>
            <person name="Andreopoulos W."/>
            <person name="Labutti K."/>
            <person name="Pangilinan J."/>
            <person name="Ruiz-Duenas F.J."/>
            <person name="Barrasa J.M."/>
            <person name="Sanchez-Garcia M."/>
            <person name="Camarero S."/>
            <person name="Miyauchi S."/>
            <person name="Serrano A."/>
            <person name="Linde D."/>
            <person name="Babiker R."/>
            <person name="Drula E."/>
            <person name="Ayuso-Fernandez I."/>
            <person name="Pacheco R."/>
            <person name="Padilla G."/>
            <person name="Ferreira P."/>
            <person name="Barriuso J."/>
            <person name="Kellner H."/>
            <person name="Castanera R."/>
            <person name="Alfaro M."/>
            <person name="Ramirez L."/>
            <person name="Pisabarro A.G."/>
            <person name="Kuo A."/>
            <person name="Tritt A."/>
            <person name="Lipzen A."/>
            <person name="He G."/>
            <person name="Yan M."/>
            <person name="Ng V."/>
            <person name="Cullen D."/>
            <person name="Martin F."/>
            <person name="Rosso M.-N."/>
            <person name="Henrissat B."/>
            <person name="Hibbett D."/>
            <person name="Martinez A.T."/>
            <person name="Grigoriev I.V."/>
        </authorList>
    </citation>
    <scope>NUCLEOTIDE SEQUENCE</scope>
    <source>
        <strain evidence="7">AH 40177</strain>
    </source>
</reference>
<dbReference type="Pfam" id="PF08640">
    <property type="entry name" value="U3_assoc_6"/>
    <property type="match status" value="1"/>
</dbReference>
<dbReference type="Gene3D" id="1.25.40.10">
    <property type="entry name" value="Tetratricopeptide repeat domain"/>
    <property type="match status" value="1"/>
</dbReference>
<gene>
    <name evidence="7" type="ORF">BDP27DRAFT_450193</name>
</gene>
<sequence>MERVQFQQEQMLDELKDLVEKKVFTVAETKQIMKQRSTFEATLVRRIAKKSDFLRYASYEMGLEHLRRKRVERLTTISDFALVRRQFHIFERALKRFKSDVGLWIEYIQVAKNEGARSLVGRITARALQLHPNVPALYILAASHELAHLSPSTARTLLQRGIRLNADNVEMWTEYVKMELGFIESLRRRWDLLGISKVETESDMDPEIVKLDQEEAARTHVLDGIIVKAVLDSAVKALPQIELFESLNQLLTTYPSPPFLRQSLVIHLDLLLRSTLPRHPRAIKILYTRLLTSTCDTVSPAPSSNAVPQGQALIQGIQRANEFLISILSESQEEPLCQVYAQFVLDWCLPGTLTPAQVELAIFVVCSHQADDRGSAQRSCSTCQSLDTARRYTSRAKDCAAVWLARLDALDALGETVEMEKVWHEARQSVFPNDVKVWMWGLSKPFNQDKRLNVYENLLNESIGDPALYEELLLGYVTTFGSKPEALRRFLCTGKVWQKTFQMQVETGGKEQVLREIYESWRKQDMIEATITWAEWLLNNGKGKEASELIVRSKGSVGEKEMEARWVRVLGLDNGSN</sequence>
<evidence type="ECO:0000256" key="5">
    <source>
        <dbReference type="ARBA" id="ARBA00023242"/>
    </source>
</evidence>
<dbReference type="InterPro" id="IPR011990">
    <property type="entry name" value="TPR-like_helical_dom_sf"/>
</dbReference>
<feature type="domain" description="U3 small nucleolar RNA-associated protein 6 N-terminal" evidence="6">
    <location>
        <begin position="9"/>
        <end position="76"/>
    </location>
</feature>
<dbReference type="GO" id="GO:0000462">
    <property type="term" value="P:maturation of SSU-rRNA from tricistronic rRNA transcript (SSU-rRNA, 5.8S rRNA, LSU-rRNA)"/>
    <property type="evidence" value="ECO:0007669"/>
    <property type="project" value="InterPro"/>
</dbReference>
<dbReference type="GO" id="GO:0032040">
    <property type="term" value="C:small-subunit processome"/>
    <property type="evidence" value="ECO:0007669"/>
    <property type="project" value="TreeGrafter"/>
</dbReference>
<evidence type="ECO:0000256" key="4">
    <source>
        <dbReference type="ARBA" id="ARBA00022737"/>
    </source>
</evidence>
<accession>A0A9P5TZT3</accession>
<dbReference type="PANTHER" id="PTHR23271:SF1">
    <property type="entry name" value="U3 SMALL NUCLEOLAR RNA-ASSOCIATED PROTEIN 6 HOMOLOG"/>
    <property type="match status" value="1"/>
</dbReference>
<evidence type="ECO:0000256" key="2">
    <source>
        <dbReference type="ARBA" id="ARBA00010734"/>
    </source>
</evidence>
<comment type="similarity">
    <text evidence="2">Belongs to the UTP6 family.</text>
</comment>
<proteinExistence type="inferred from homology"/>
<dbReference type="InterPro" id="IPR013949">
    <property type="entry name" value="Utp6"/>
</dbReference>
<protein>
    <submittedName>
        <fullName evidence="7">U3 small nucleolar RNA-associated protein 6-domain-containing protein</fullName>
    </submittedName>
</protein>
<evidence type="ECO:0000313" key="8">
    <source>
        <dbReference type="Proteomes" id="UP000772434"/>
    </source>
</evidence>
<organism evidence="7 8">
    <name type="scientific">Rhodocollybia butyracea</name>
    <dbReference type="NCBI Taxonomy" id="206335"/>
    <lineage>
        <taxon>Eukaryota</taxon>
        <taxon>Fungi</taxon>
        <taxon>Dikarya</taxon>
        <taxon>Basidiomycota</taxon>
        <taxon>Agaricomycotina</taxon>
        <taxon>Agaricomycetes</taxon>
        <taxon>Agaricomycetidae</taxon>
        <taxon>Agaricales</taxon>
        <taxon>Marasmiineae</taxon>
        <taxon>Omphalotaceae</taxon>
        <taxon>Rhodocollybia</taxon>
    </lineage>
</organism>
<evidence type="ECO:0000256" key="3">
    <source>
        <dbReference type="ARBA" id="ARBA00022552"/>
    </source>
</evidence>
<keyword evidence="3" id="KW-0698">rRNA processing</keyword>
<dbReference type="GO" id="GO:0034388">
    <property type="term" value="C:Pwp2p-containing subcomplex of 90S preribosome"/>
    <property type="evidence" value="ECO:0007669"/>
    <property type="project" value="TreeGrafter"/>
</dbReference>
<dbReference type="InterPro" id="IPR003107">
    <property type="entry name" value="HAT"/>
</dbReference>
<evidence type="ECO:0000259" key="6">
    <source>
        <dbReference type="Pfam" id="PF08640"/>
    </source>
</evidence>
<dbReference type="GO" id="GO:0030515">
    <property type="term" value="F:snoRNA binding"/>
    <property type="evidence" value="ECO:0007669"/>
    <property type="project" value="InterPro"/>
</dbReference>
<dbReference type="PANTHER" id="PTHR23271">
    <property type="entry name" value="HEPATOCELLULAR CARCINOMA-ASSOCIATED ANTIGEN 66"/>
    <property type="match status" value="1"/>
</dbReference>
<dbReference type="SUPFAM" id="SSF48452">
    <property type="entry name" value="TPR-like"/>
    <property type="match status" value="1"/>
</dbReference>
<keyword evidence="5" id="KW-0539">Nucleus</keyword>